<evidence type="ECO:0000256" key="1">
    <source>
        <dbReference type="SAM" id="MobiDB-lite"/>
    </source>
</evidence>
<feature type="region of interest" description="Disordered" evidence="1">
    <location>
        <begin position="1"/>
        <end position="62"/>
    </location>
</feature>
<protein>
    <submittedName>
        <fullName evidence="2 3">Uncharacterized protein</fullName>
    </submittedName>
</protein>
<organism evidence="2">
    <name type="scientific">Anopheles darlingi</name>
    <name type="common">Mosquito</name>
    <dbReference type="NCBI Taxonomy" id="43151"/>
    <lineage>
        <taxon>Eukaryota</taxon>
        <taxon>Metazoa</taxon>
        <taxon>Ecdysozoa</taxon>
        <taxon>Arthropoda</taxon>
        <taxon>Hexapoda</taxon>
        <taxon>Insecta</taxon>
        <taxon>Pterygota</taxon>
        <taxon>Neoptera</taxon>
        <taxon>Endopterygota</taxon>
        <taxon>Diptera</taxon>
        <taxon>Nematocera</taxon>
        <taxon>Culicoidea</taxon>
        <taxon>Culicidae</taxon>
        <taxon>Anophelinae</taxon>
        <taxon>Anopheles</taxon>
    </lineage>
</organism>
<dbReference type="Proteomes" id="UP000000673">
    <property type="component" value="Unassembled WGS sequence"/>
</dbReference>
<accession>A0A087ZBU7</accession>
<accession>W5JDU6</accession>
<feature type="compositionally biased region" description="Low complexity" evidence="1">
    <location>
        <begin position="49"/>
        <end position="62"/>
    </location>
</feature>
<name>W5JDU6_ANODA</name>
<dbReference type="VEuPathDB" id="VectorBase:ADAC006827"/>
<reference evidence="3" key="4">
    <citation type="submission" date="2015-06" db="UniProtKB">
        <authorList>
            <consortium name="EnsemblMetazoa"/>
        </authorList>
    </citation>
    <scope>IDENTIFICATION</scope>
</reference>
<sequence length="62" mass="6447">MPESSNLGIHFPPTESTADGSFGEGDLTYVGVEGHGPFERYEPHEGNTASTVASASSSWSSS</sequence>
<reference evidence="2 4" key="1">
    <citation type="journal article" date="2010" name="BMC Genomics">
        <title>Combination of measures distinguishes pre-miRNAs from other stem-loops in the genome of the newly sequenced Anopheles darlingi.</title>
        <authorList>
            <person name="Mendes N.D."/>
            <person name="Freitas A.T."/>
            <person name="Vasconcelos A.T."/>
            <person name="Sagot M.F."/>
        </authorList>
    </citation>
    <scope>NUCLEOTIDE SEQUENCE</scope>
</reference>
<gene>
    <name evidence="2" type="ORF">AND_006827</name>
</gene>
<evidence type="ECO:0000313" key="2">
    <source>
        <dbReference type="EMBL" id="ETN61518.1"/>
    </source>
</evidence>
<reference evidence="2" key="2">
    <citation type="submission" date="2010-05" db="EMBL/GenBank/DDBJ databases">
        <authorList>
            <person name="Almeida L.G."/>
            <person name="Nicolas M.F."/>
            <person name="Souza R.C."/>
            <person name="Vasconcelos A.T.R."/>
        </authorList>
    </citation>
    <scope>NUCLEOTIDE SEQUENCE</scope>
</reference>
<dbReference type="AlphaFoldDB" id="W5JDU6"/>
<dbReference type="EnsemblMetazoa" id="ADAC006827-RA">
    <property type="protein sequence ID" value="ADAC006827-PA"/>
    <property type="gene ID" value="ADAC006827"/>
</dbReference>
<reference evidence="2" key="3">
    <citation type="journal article" date="2013" name="Nucleic Acids Res.">
        <title>The genome of Anopheles darlingi, the main neotropical malaria vector.</title>
        <authorList>
            <person name="Marinotti O."/>
            <person name="Cerqueira G.C."/>
            <person name="de Almeida L.G."/>
            <person name="Ferro M.I."/>
            <person name="Loreto E.L."/>
            <person name="Zaha A."/>
            <person name="Teixeira S.M."/>
            <person name="Wespiser A.R."/>
            <person name="Almeida E Silva A."/>
            <person name="Schlindwein A.D."/>
            <person name="Pacheco A.C."/>
            <person name="Silva A.L."/>
            <person name="Graveley B.R."/>
            <person name="Walenz B.P."/>
            <person name="Lima Bde A."/>
            <person name="Ribeiro C.A."/>
            <person name="Nunes-Silva C.G."/>
            <person name="de Carvalho C.R."/>
            <person name="Soares C.M."/>
            <person name="de Menezes C.B."/>
            <person name="Matiolli C."/>
            <person name="Caffrey D."/>
            <person name="Araujo D.A."/>
            <person name="de Oliveira D.M."/>
            <person name="Golenbock D."/>
            <person name="Grisard E.C."/>
            <person name="Fantinatti-Garboggini F."/>
            <person name="de Carvalho F.M."/>
            <person name="Barcellos F.G."/>
            <person name="Prosdocimi F."/>
            <person name="May G."/>
            <person name="Azevedo Junior G.M."/>
            <person name="Guimaraes G.M."/>
            <person name="Goldman G.H."/>
            <person name="Padilha I.Q."/>
            <person name="Batista Jda S."/>
            <person name="Ferro J.A."/>
            <person name="Ribeiro J.M."/>
            <person name="Fietto J.L."/>
            <person name="Dabbas K.M."/>
            <person name="Cerdeira L."/>
            <person name="Agnez-Lima L.F."/>
            <person name="Brocchi M."/>
            <person name="de Carvalho M.O."/>
            <person name="Teixeira Mde M."/>
            <person name="Diniz Maia Mde M."/>
            <person name="Goldman M.H."/>
            <person name="Cruz Schneider M.P."/>
            <person name="Felipe M.S."/>
            <person name="Hungria M."/>
            <person name="Nicolas M.F."/>
            <person name="Pereira M."/>
            <person name="Montes M.A."/>
            <person name="Cantao M.E."/>
            <person name="Vincentz M."/>
            <person name="Rafael M.S."/>
            <person name="Silverman N."/>
            <person name="Stoco P.H."/>
            <person name="Souza R.C."/>
            <person name="Vicentini R."/>
            <person name="Gazzinelli R.T."/>
            <person name="Neves Rde O."/>
            <person name="Silva R."/>
            <person name="Astolfi-Filho S."/>
            <person name="Maciel T.E."/>
            <person name="Urmenyi T.P."/>
            <person name="Tadei W.P."/>
            <person name="Camargo E.P."/>
            <person name="de Vasconcelos A.T."/>
        </authorList>
    </citation>
    <scope>NUCLEOTIDE SEQUENCE</scope>
</reference>
<dbReference type="EMBL" id="ADMH02001663">
    <property type="protein sequence ID" value="ETN61518.1"/>
    <property type="molecule type" value="Genomic_DNA"/>
</dbReference>
<dbReference type="InParanoid" id="W5JDU6"/>
<feature type="compositionally biased region" description="Basic and acidic residues" evidence="1">
    <location>
        <begin position="36"/>
        <end position="45"/>
    </location>
</feature>
<evidence type="ECO:0000313" key="4">
    <source>
        <dbReference type="Proteomes" id="UP000000673"/>
    </source>
</evidence>
<evidence type="ECO:0000313" key="3">
    <source>
        <dbReference type="EnsemblMetazoa" id="ADAC006827-PA"/>
    </source>
</evidence>
<proteinExistence type="predicted"/>
<keyword evidence="4" id="KW-1185">Reference proteome</keyword>
<dbReference type="HOGENOM" id="CLU_2905982_0_0_1"/>